<feature type="transmembrane region" description="Helical" evidence="2">
    <location>
        <begin position="91"/>
        <end position="110"/>
    </location>
</feature>
<comment type="caution">
    <text evidence="4">The sequence shown here is derived from an EMBL/GenBank/DDBJ whole genome shotgun (WGS) entry which is preliminary data.</text>
</comment>
<feature type="region of interest" description="Disordered" evidence="1">
    <location>
        <begin position="22"/>
        <end position="55"/>
    </location>
</feature>
<organism evidence="4 5">
    <name type="scientific">Pseudokineococcus lusitanus</name>
    <dbReference type="NCBI Taxonomy" id="763993"/>
    <lineage>
        <taxon>Bacteria</taxon>
        <taxon>Bacillati</taxon>
        <taxon>Actinomycetota</taxon>
        <taxon>Actinomycetes</taxon>
        <taxon>Kineosporiales</taxon>
        <taxon>Kineosporiaceae</taxon>
        <taxon>Pseudokineococcus</taxon>
    </lineage>
</organism>
<evidence type="ECO:0000259" key="3">
    <source>
        <dbReference type="SMART" id="SM00278"/>
    </source>
</evidence>
<feature type="compositionally biased region" description="Gly residues" evidence="1">
    <location>
        <begin position="264"/>
        <end position="274"/>
    </location>
</feature>
<dbReference type="InterPro" id="IPR051675">
    <property type="entry name" value="Endo/Exo/Phosphatase_dom_1"/>
</dbReference>
<dbReference type="PANTHER" id="PTHR21180">
    <property type="entry name" value="ENDONUCLEASE/EXONUCLEASE/PHOSPHATASE FAMILY DOMAIN-CONTAINING PROTEIN 1"/>
    <property type="match status" value="1"/>
</dbReference>
<feature type="domain" description="Helix-hairpin-helix DNA-binding motif class 1" evidence="3">
    <location>
        <begin position="305"/>
        <end position="324"/>
    </location>
</feature>
<dbReference type="InterPro" id="IPR010994">
    <property type="entry name" value="RuvA_2-like"/>
</dbReference>
<dbReference type="GO" id="GO:0015628">
    <property type="term" value="P:protein secretion by the type II secretion system"/>
    <property type="evidence" value="ECO:0007669"/>
    <property type="project" value="TreeGrafter"/>
</dbReference>
<keyword evidence="2" id="KW-0812">Transmembrane</keyword>
<dbReference type="Gene3D" id="3.10.560.10">
    <property type="entry name" value="Outer membrane lipoprotein wza domain like"/>
    <property type="match status" value="1"/>
</dbReference>
<feature type="compositionally biased region" description="Low complexity" evidence="1">
    <location>
        <begin position="136"/>
        <end position="146"/>
    </location>
</feature>
<evidence type="ECO:0000313" key="4">
    <source>
        <dbReference type="EMBL" id="ROP45831.1"/>
    </source>
</evidence>
<accession>A0A3N1HTI5</accession>
<dbReference type="PANTHER" id="PTHR21180:SF32">
    <property type="entry name" value="ENDONUCLEASE_EXONUCLEASE_PHOSPHATASE FAMILY DOMAIN-CONTAINING PROTEIN 1"/>
    <property type="match status" value="1"/>
</dbReference>
<dbReference type="GO" id="GO:0006281">
    <property type="term" value="P:DNA repair"/>
    <property type="evidence" value="ECO:0007669"/>
    <property type="project" value="InterPro"/>
</dbReference>
<evidence type="ECO:0000256" key="1">
    <source>
        <dbReference type="SAM" id="MobiDB-lite"/>
    </source>
</evidence>
<feature type="domain" description="Helix-hairpin-helix DNA-binding motif class 1" evidence="3">
    <location>
        <begin position="335"/>
        <end position="354"/>
    </location>
</feature>
<reference evidence="4 5" key="1">
    <citation type="journal article" date="2015" name="Stand. Genomic Sci.">
        <title>Genomic Encyclopedia of Bacterial and Archaeal Type Strains, Phase III: the genomes of soil and plant-associated and newly described type strains.</title>
        <authorList>
            <person name="Whitman W.B."/>
            <person name="Woyke T."/>
            <person name="Klenk H.P."/>
            <person name="Zhou Y."/>
            <person name="Lilburn T.G."/>
            <person name="Beck B.J."/>
            <person name="De Vos P."/>
            <person name="Vandamme P."/>
            <person name="Eisen J.A."/>
            <person name="Garrity G."/>
            <person name="Hugenholtz P."/>
            <person name="Kyrpides N.C."/>
        </authorList>
    </citation>
    <scope>NUCLEOTIDE SEQUENCE [LARGE SCALE GENOMIC DNA]</scope>
    <source>
        <strain evidence="4 5">CECT 7306</strain>
    </source>
</reference>
<dbReference type="InterPro" id="IPR003583">
    <property type="entry name" value="Hlx-hairpin-Hlx_DNA-bd_motif"/>
</dbReference>
<dbReference type="GO" id="GO:0003677">
    <property type="term" value="F:DNA binding"/>
    <property type="evidence" value="ECO:0007669"/>
    <property type="project" value="InterPro"/>
</dbReference>
<evidence type="ECO:0000256" key="2">
    <source>
        <dbReference type="SAM" id="Phobius"/>
    </source>
</evidence>
<dbReference type="RefSeq" id="WP_199719854.1">
    <property type="nucleotide sequence ID" value="NZ_RJKN01000001.1"/>
</dbReference>
<feature type="region of interest" description="Disordered" evidence="1">
    <location>
        <begin position="252"/>
        <end position="291"/>
    </location>
</feature>
<dbReference type="Proteomes" id="UP000276232">
    <property type="component" value="Unassembled WGS sequence"/>
</dbReference>
<dbReference type="GO" id="GO:0015627">
    <property type="term" value="C:type II protein secretion system complex"/>
    <property type="evidence" value="ECO:0007669"/>
    <property type="project" value="TreeGrafter"/>
</dbReference>
<dbReference type="SUPFAM" id="SSF47781">
    <property type="entry name" value="RuvA domain 2-like"/>
    <property type="match status" value="1"/>
</dbReference>
<sequence length="358" mass="33836">MRSERGGATDADLVRRRLDAVLGGADGPGAGPCADADDLDGEARPPHRRGRGGHLADADLAEGLGLWPQLWGALADRVPAPLRGGRWRASAPAAVAALVLAAAVVLVLAVRATAGAPGLPVPARAPVAVAGSTTAAAGAPGAASPTTGPPPATGAPPAPVGAPGMTGVTGSLAPTTVPPATGTASGGAAAAVVVVHVVGQVGAPGVVRLPEGSRVAEAVAAAGGASEGADLARVNLARLLVDGEQVVVPAPGEELPAPEAAPAGGAGASAGGATGTAPGAAPGAGGAGGGPGGAAPVDLNTATLADLDALPGIGPVLAQRVLDVRAEMGAFTSVEELGEVSGIGEARLADLRDRVVVR</sequence>
<dbReference type="Pfam" id="PF12836">
    <property type="entry name" value="HHH_3"/>
    <property type="match status" value="1"/>
</dbReference>
<dbReference type="InParanoid" id="A0A3N1HTI5"/>
<keyword evidence="2" id="KW-1133">Transmembrane helix</keyword>
<dbReference type="AlphaFoldDB" id="A0A3N1HTI5"/>
<protein>
    <submittedName>
        <fullName evidence="4">Competence protein ComEA</fullName>
    </submittedName>
</protein>
<dbReference type="Pfam" id="PF10531">
    <property type="entry name" value="SLBB"/>
    <property type="match status" value="1"/>
</dbReference>
<keyword evidence="5" id="KW-1185">Reference proteome</keyword>
<feature type="compositionally biased region" description="Low complexity" evidence="1">
    <location>
        <begin position="252"/>
        <end position="263"/>
    </location>
</feature>
<evidence type="ECO:0000313" key="5">
    <source>
        <dbReference type="Proteomes" id="UP000276232"/>
    </source>
</evidence>
<feature type="region of interest" description="Disordered" evidence="1">
    <location>
        <begin position="136"/>
        <end position="183"/>
    </location>
</feature>
<name>A0A3N1HTI5_9ACTN</name>
<feature type="compositionally biased region" description="Low complexity" evidence="1">
    <location>
        <begin position="173"/>
        <end position="183"/>
    </location>
</feature>
<dbReference type="Gene3D" id="1.10.150.320">
    <property type="entry name" value="Photosystem II 12 kDa extrinsic protein"/>
    <property type="match status" value="1"/>
</dbReference>
<dbReference type="SMART" id="SM00278">
    <property type="entry name" value="HhH1"/>
    <property type="match status" value="2"/>
</dbReference>
<dbReference type="InterPro" id="IPR019554">
    <property type="entry name" value="Soluble_ligand-bd"/>
</dbReference>
<feature type="compositionally biased region" description="Gly residues" evidence="1">
    <location>
        <begin position="282"/>
        <end position="291"/>
    </location>
</feature>
<keyword evidence="2" id="KW-0472">Membrane</keyword>
<feature type="compositionally biased region" description="Pro residues" evidence="1">
    <location>
        <begin position="147"/>
        <end position="160"/>
    </location>
</feature>
<proteinExistence type="predicted"/>
<dbReference type="EMBL" id="RJKN01000001">
    <property type="protein sequence ID" value="ROP45831.1"/>
    <property type="molecule type" value="Genomic_DNA"/>
</dbReference>
<gene>
    <name evidence="4" type="ORF">EDC03_0440</name>
</gene>